<dbReference type="InterPro" id="IPR027417">
    <property type="entry name" value="P-loop_NTPase"/>
</dbReference>
<reference evidence="3" key="1">
    <citation type="submission" date="2020-05" db="EMBL/GenBank/DDBJ databases">
        <authorList>
            <person name="Chiriac C."/>
            <person name="Salcher M."/>
            <person name="Ghai R."/>
            <person name="Kavagutti S V."/>
        </authorList>
    </citation>
    <scope>NUCLEOTIDE SEQUENCE</scope>
</reference>
<dbReference type="SUPFAM" id="SSF52540">
    <property type="entry name" value="P-loop containing nucleoside triphosphate hydrolases"/>
    <property type="match status" value="2"/>
</dbReference>
<name>A0A6J5QJG1_9CAUD</name>
<dbReference type="Pfam" id="PF00271">
    <property type="entry name" value="Helicase_C"/>
    <property type="match status" value="1"/>
</dbReference>
<dbReference type="InterPro" id="IPR000330">
    <property type="entry name" value="SNF2_N"/>
</dbReference>
<dbReference type="InterPro" id="IPR014001">
    <property type="entry name" value="Helicase_ATP-bd"/>
</dbReference>
<dbReference type="Gene3D" id="3.40.50.300">
    <property type="entry name" value="P-loop containing nucleotide triphosphate hydrolases"/>
    <property type="match status" value="1"/>
</dbReference>
<organism evidence="3">
    <name type="scientific">uncultured Caudovirales phage</name>
    <dbReference type="NCBI Taxonomy" id="2100421"/>
    <lineage>
        <taxon>Viruses</taxon>
        <taxon>Duplodnaviria</taxon>
        <taxon>Heunggongvirae</taxon>
        <taxon>Uroviricota</taxon>
        <taxon>Caudoviricetes</taxon>
        <taxon>Peduoviridae</taxon>
        <taxon>Maltschvirus</taxon>
        <taxon>Maltschvirus maltsch</taxon>
    </lineage>
</organism>
<dbReference type="Gene3D" id="3.40.50.10810">
    <property type="entry name" value="Tandem AAA-ATPase domain"/>
    <property type="match status" value="1"/>
</dbReference>
<dbReference type="GO" id="GO:0005524">
    <property type="term" value="F:ATP binding"/>
    <property type="evidence" value="ECO:0007669"/>
    <property type="project" value="InterPro"/>
</dbReference>
<sequence length="493" mass="56423">MNNIIPQNLPVIPQKYKPFAHQQEALELSWNAPHFALLMEMGCGKSKVAVDTIAALAVLKEINGVLVLAPKGVYLNWVKEEFPRHMPDMIDYFMAPWRSLMNKDEEKKFKLLLKHPEPGVLDIMVMNIEGINVERGFRDVIKFLETHNVLTIIDESTCIKSHKADRSKRAWTIGKLSKYRRIMTGTPITQDPLDLFSQFQFLQPGCLKFTSYSAFRAFYANMGVQIMGNRSFPKILGFRNLETLQRDLQPISYRKLKTECLDLPPKVYQTRYIDMEPEQRTIYEKFKKEALLTLNEQTITSTSALTTIMKLQQIACGFVVDDDSNEISIPTNRLDALGEIVQDIQGKVIVWCAFRRNVEDVVAYLKETYGDHSTVHYYGGTTDDGRAESLERFKNDPTCRFFIGTAATGGMGITLIQSNTTVYFSNGYNLMYRLQSEDRNHRIGQQNTVNVIDIVCNNTVDERIVKILKAKKDLASMVLDNWKELILGLTEDL</sequence>
<gene>
    <name evidence="3" type="ORF">UFOVP1090_21</name>
</gene>
<dbReference type="InterPro" id="IPR001650">
    <property type="entry name" value="Helicase_C-like"/>
</dbReference>
<dbReference type="PROSITE" id="PS51194">
    <property type="entry name" value="HELICASE_CTER"/>
    <property type="match status" value="1"/>
</dbReference>
<dbReference type="SMART" id="SM00487">
    <property type="entry name" value="DEXDc"/>
    <property type="match status" value="1"/>
</dbReference>
<dbReference type="InterPro" id="IPR038718">
    <property type="entry name" value="SNF2-like_sf"/>
</dbReference>
<dbReference type="GO" id="GO:0004386">
    <property type="term" value="F:helicase activity"/>
    <property type="evidence" value="ECO:0007669"/>
    <property type="project" value="UniProtKB-KW"/>
</dbReference>
<dbReference type="EMBL" id="LR797041">
    <property type="protein sequence ID" value="CAB4182576.1"/>
    <property type="molecule type" value="Genomic_DNA"/>
</dbReference>
<proteinExistence type="predicted"/>
<dbReference type="Pfam" id="PF00176">
    <property type="entry name" value="SNF2-rel_dom"/>
    <property type="match status" value="1"/>
</dbReference>
<keyword evidence="3" id="KW-0067">ATP-binding</keyword>
<dbReference type="CDD" id="cd18793">
    <property type="entry name" value="SF2_C_SNF"/>
    <property type="match status" value="1"/>
</dbReference>
<feature type="domain" description="Helicase C-terminal" evidence="2">
    <location>
        <begin position="333"/>
        <end position="483"/>
    </location>
</feature>
<evidence type="ECO:0000313" key="3">
    <source>
        <dbReference type="EMBL" id="CAB4182576.1"/>
    </source>
</evidence>
<dbReference type="InterPro" id="IPR049730">
    <property type="entry name" value="SNF2/RAD54-like_C"/>
</dbReference>
<keyword evidence="3" id="KW-0547">Nucleotide-binding</keyword>
<protein>
    <submittedName>
        <fullName evidence="3">HepA Superfamily II DNA/RNA helicases, SNF2 family</fullName>
    </submittedName>
</protein>
<keyword evidence="3" id="KW-0347">Helicase</keyword>
<evidence type="ECO:0000259" key="2">
    <source>
        <dbReference type="PROSITE" id="PS51194"/>
    </source>
</evidence>
<dbReference type="SMART" id="SM00490">
    <property type="entry name" value="HELICc"/>
    <property type="match status" value="1"/>
</dbReference>
<dbReference type="PANTHER" id="PTHR10799">
    <property type="entry name" value="SNF2/RAD54 HELICASE FAMILY"/>
    <property type="match status" value="1"/>
</dbReference>
<dbReference type="GO" id="GO:0016787">
    <property type="term" value="F:hydrolase activity"/>
    <property type="evidence" value="ECO:0007669"/>
    <property type="project" value="UniProtKB-KW"/>
</dbReference>
<keyword evidence="1" id="KW-0378">Hydrolase</keyword>
<accession>A0A6J5QJG1</accession>
<evidence type="ECO:0000256" key="1">
    <source>
        <dbReference type="ARBA" id="ARBA00022801"/>
    </source>
</evidence>